<evidence type="ECO:0000313" key="2">
    <source>
        <dbReference type="EMBL" id="SDL33586.1"/>
    </source>
</evidence>
<sequence>MYSGVRGGGLSKSRVTVTIPPNHAPGQIERPKRLPPDPERNFTIVEPQTYARDSDFVSAVNSALRARPPSERSILVFVHGYNTDFTSAVLRMGQLVEDTGFKGVPVLFSWASHGKLLDYVYDLNSVLSARDELLEADKIILRTEARAYNIVAHSMGNLLTVEALKQAKLINKFNTSGTLNNVILASADIDVDVFIDQISVFEPDERKFYLLISADDKALAASRLIAGGVNRVGDEDAEKLAKLGVTVIDLSEVSDTSSINHTKFADSPEVVQLMGRQIMSNGGLSTGSSGGSSITNALVGLGNAVTTTVAGAGSVIVIP</sequence>
<feature type="compositionally biased region" description="Basic and acidic residues" evidence="1">
    <location>
        <begin position="29"/>
        <end position="39"/>
    </location>
</feature>
<dbReference type="InterPro" id="IPR014586">
    <property type="entry name" value="UCP033909"/>
</dbReference>
<dbReference type="EMBL" id="FNEK01000079">
    <property type="protein sequence ID" value="SDL33586.1"/>
    <property type="molecule type" value="Genomic_DNA"/>
</dbReference>
<dbReference type="InterPro" id="IPR029058">
    <property type="entry name" value="AB_hydrolase_fold"/>
</dbReference>
<organism evidence="2 3">
    <name type="scientific">Aliiruegeria lutimaris</name>
    <dbReference type="NCBI Taxonomy" id="571298"/>
    <lineage>
        <taxon>Bacteria</taxon>
        <taxon>Pseudomonadati</taxon>
        <taxon>Pseudomonadota</taxon>
        <taxon>Alphaproteobacteria</taxon>
        <taxon>Rhodobacterales</taxon>
        <taxon>Roseobacteraceae</taxon>
        <taxon>Aliiruegeria</taxon>
    </lineage>
</organism>
<dbReference type="STRING" id="571298.SAMN04488026_10796"/>
<dbReference type="Gene3D" id="3.40.50.1820">
    <property type="entry name" value="alpha/beta hydrolase"/>
    <property type="match status" value="1"/>
</dbReference>
<accession>A0A1G9J8N9</accession>
<dbReference type="PANTHER" id="PTHR36513:SF1">
    <property type="entry name" value="TRANSMEMBRANE PROTEIN"/>
    <property type="match status" value="1"/>
</dbReference>
<dbReference type="PIRSF" id="PIRSF033909">
    <property type="entry name" value="UCP033909"/>
    <property type="match status" value="1"/>
</dbReference>
<keyword evidence="3" id="KW-1185">Reference proteome</keyword>
<reference evidence="2 3" key="1">
    <citation type="submission" date="2016-10" db="EMBL/GenBank/DDBJ databases">
        <authorList>
            <person name="de Groot N.N."/>
        </authorList>
    </citation>
    <scope>NUCLEOTIDE SEQUENCE [LARGE SCALE GENOMIC DNA]</scope>
    <source>
        <strain evidence="2 3">DSM 25294</strain>
    </source>
</reference>
<dbReference type="AlphaFoldDB" id="A0A1G9J8N9"/>
<evidence type="ECO:0000313" key="3">
    <source>
        <dbReference type="Proteomes" id="UP000199382"/>
    </source>
</evidence>
<dbReference type="InterPro" id="IPR010297">
    <property type="entry name" value="DUF900_hydrolase"/>
</dbReference>
<dbReference type="PANTHER" id="PTHR36513">
    <property type="entry name" value="ABC TRANSMEMBRANE TYPE-1 DOMAIN-CONTAINING PROTEIN"/>
    <property type="match status" value="1"/>
</dbReference>
<proteinExistence type="predicted"/>
<dbReference type="Proteomes" id="UP000199382">
    <property type="component" value="Unassembled WGS sequence"/>
</dbReference>
<dbReference type="SUPFAM" id="SSF53474">
    <property type="entry name" value="alpha/beta-Hydrolases"/>
    <property type="match status" value="1"/>
</dbReference>
<evidence type="ECO:0000256" key="1">
    <source>
        <dbReference type="SAM" id="MobiDB-lite"/>
    </source>
</evidence>
<feature type="region of interest" description="Disordered" evidence="1">
    <location>
        <begin position="1"/>
        <end position="39"/>
    </location>
</feature>
<feature type="compositionally biased region" description="Gly residues" evidence="1">
    <location>
        <begin position="1"/>
        <end position="10"/>
    </location>
</feature>
<dbReference type="Pfam" id="PF05990">
    <property type="entry name" value="DUF900"/>
    <property type="match status" value="1"/>
</dbReference>
<protein>
    <submittedName>
        <fullName evidence="2">Esterase/lipase superfamily enzyme</fullName>
    </submittedName>
</protein>
<name>A0A1G9J8N9_9RHOB</name>
<gene>
    <name evidence="2" type="ORF">SAMN04488026_10796</name>
</gene>